<accession>A0A6P9C2H1</accession>
<dbReference type="PANTHER" id="PTHR43675">
    <property type="entry name" value="ARSENITE METHYLTRANSFERASE"/>
    <property type="match status" value="1"/>
</dbReference>
<dbReference type="Proteomes" id="UP001652622">
    <property type="component" value="Unplaced"/>
</dbReference>
<dbReference type="InterPro" id="IPR029063">
    <property type="entry name" value="SAM-dependent_MTases_sf"/>
</dbReference>
<organism evidence="1 2">
    <name type="scientific">Pantherophis guttatus</name>
    <name type="common">Corn snake</name>
    <name type="synonym">Elaphe guttata</name>
    <dbReference type="NCBI Taxonomy" id="94885"/>
    <lineage>
        <taxon>Eukaryota</taxon>
        <taxon>Metazoa</taxon>
        <taxon>Chordata</taxon>
        <taxon>Craniata</taxon>
        <taxon>Vertebrata</taxon>
        <taxon>Euteleostomi</taxon>
        <taxon>Lepidosauria</taxon>
        <taxon>Squamata</taxon>
        <taxon>Bifurcata</taxon>
        <taxon>Unidentata</taxon>
        <taxon>Episquamata</taxon>
        <taxon>Toxicofera</taxon>
        <taxon>Serpentes</taxon>
        <taxon>Colubroidea</taxon>
        <taxon>Colubridae</taxon>
        <taxon>Colubrinae</taxon>
        <taxon>Pantherophis</taxon>
    </lineage>
</organism>
<dbReference type="InParanoid" id="A0A6P9C2H1"/>
<evidence type="ECO:0000313" key="2">
    <source>
        <dbReference type="RefSeq" id="XP_034273910.2"/>
    </source>
</evidence>
<dbReference type="GeneID" id="117665781"/>
<dbReference type="InterPro" id="IPR026669">
    <property type="entry name" value="Arsenite_MeTrfase-like"/>
</dbReference>
<dbReference type="AlphaFoldDB" id="A0A6P9C2H1"/>
<name>A0A6P9C2H1_PANGU</name>
<dbReference type="PANTHER" id="PTHR43675:SF1">
    <property type="entry name" value="RIKEN CDNA 2700097O09 GENE"/>
    <property type="match status" value="1"/>
</dbReference>
<reference evidence="2" key="1">
    <citation type="submission" date="2025-08" db="UniProtKB">
        <authorList>
            <consortium name="RefSeq"/>
        </authorList>
    </citation>
    <scope>IDENTIFICATION</scope>
    <source>
        <tissue evidence="2">Blood</tissue>
    </source>
</reference>
<dbReference type="SUPFAM" id="SSF53335">
    <property type="entry name" value="S-adenosyl-L-methionine-dependent methyltransferases"/>
    <property type="match status" value="1"/>
</dbReference>
<dbReference type="Gene3D" id="3.40.50.150">
    <property type="entry name" value="Vaccinia Virus protein VP39"/>
    <property type="match status" value="1"/>
</dbReference>
<dbReference type="GO" id="GO:0008168">
    <property type="term" value="F:methyltransferase activity"/>
    <property type="evidence" value="ECO:0007669"/>
    <property type="project" value="TreeGrafter"/>
</dbReference>
<dbReference type="RefSeq" id="XP_034273910.2">
    <property type="nucleotide sequence ID" value="XM_034418019.2"/>
</dbReference>
<evidence type="ECO:0000313" key="1">
    <source>
        <dbReference type="Proteomes" id="UP001652622"/>
    </source>
</evidence>
<dbReference type="KEGG" id="pgut:117665781"/>
<protein>
    <submittedName>
        <fullName evidence="2">Uncharacterized protein LOC117665781</fullName>
    </submittedName>
</protein>
<keyword evidence="1" id="KW-1185">Reference proteome</keyword>
<sequence length="402" mass="45637">MTPRAVFKNSKIIHRHTKRGTDAVLEKAPIAVTVFKTKEEEYQEVPGRLIIFIIPGAAGGGWDNGSYFCACAQSRAVESDLSRRREKDDRGALARYLQYQVRMDFPSARQAVLNVIKGARAGELPRLLHWLRTSNDFDEFTCNNDDIILKSIAEDIRHRLPVEAVLNSEHNALQKLHEQTVPTIHVDAFLYDDDCIDSLCEEGKMSRNYCLACGSHQTAPLEFISHSFSLVELKFLYQEVLPDLTGKVLVDVGSRLGAVLFGAYCYSSASQIYGVEMNGDFCQLQEAIISKYRFDDRIKVINADICTQASLLQNADIVVMNNVFEYFLDRSEQARAWKIISQNVRKPGSLLVTVPNLEKSLSELQVDIQLNQWVEAVPVQYDEFLENADREALEQIYLYRIL</sequence>
<gene>
    <name evidence="2" type="primary">LOC117665781</name>
</gene>
<proteinExistence type="predicted"/>